<dbReference type="OrthoDB" id="3225550at2"/>
<feature type="domain" description="Galactofuranosyltransferase GlfT2 N-terminal" evidence="5">
    <location>
        <begin position="20"/>
        <end position="159"/>
    </location>
</feature>
<dbReference type="InterPro" id="IPR040492">
    <property type="entry name" value="GlfT2_N"/>
</dbReference>
<comment type="pathway">
    <text evidence="1">Cell wall biogenesis; cell wall polysaccharide biosynthesis.</text>
</comment>
<gene>
    <name evidence="7" type="ORF">DFR67_105222</name>
</gene>
<dbReference type="PANTHER" id="PTHR43179:SF12">
    <property type="entry name" value="GALACTOFURANOSYLTRANSFERASE GLFT2"/>
    <property type="match status" value="1"/>
</dbReference>
<dbReference type="Pfam" id="PF19320">
    <property type="entry name" value="GlfT2_domain3"/>
    <property type="match status" value="1"/>
</dbReference>
<protein>
    <submittedName>
        <fullName evidence="7">Galactofuranosylgalactofuranosylrhamnosyl-N-acetylglucosaminyl-diphospho-decaprenol beta-1,5/1,6-galactofuranosyltransferase</fullName>
    </submittedName>
</protein>
<dbReference type="Pfam" id="PF17994">
    <property type="entry name" value="Glft2_N"/>
    <property type="match status" value="1"/>
</dbReference>
<sequence>MNQRAETAAQLVPGDAPLVLQRVLFAGPTPNTDVDDLYATVDGTSGADRTRTSVQARSGTTVDTDTYFGRVPAAYFARWTTLTGVDLGFEFQTAGRAYAVIRGSDSQGRVHEVTRLDLEGAGTATFTVPLDAYAGGGSVWVSFVAGDADLTVDNAVWSTTAPRRMRAAAAAICTFNRPLDCVATLQTLASDQPTREQLTAVYVVDQGTDQVCDQPGYDRISAAFGGSLAYIRQPNLGGAGGFTRGISEAVAQDNDVDLILMDDDIRCEPDTVLRLSAFASVTPDPMIVGAQMLYLMNPTRLHVGAEYADLHTLRAGRWAGNALHDADMLSERQDRPADAGYNGWWTCLLPAEVTTKLELPLPMFFQWDDIEYGIRAARVGGVETVTLPGAAVWHMDFSRKDNDDWTKYFSIRNSLITAALHSDLDVQTLSTRMFREISQYIVSMQYGLAHTMIRGIEDFLAGPDILHDGGRTALVDIRRERGSFPETVVHHESELPGVIYRELPVRPAGFEPDKNRFDVVLAKRAVVQLAGRVERGCVAIPATDAHWWHVSLFDQVVVADASGEGLRLRTRDTRVARALGMRNLVLRRRFRAEAEQAQQAYRTAVPTLTSRENWERLFTTE</sequence>
<name>A0A318S354_WILLI</name>
<reference evidence="7 8" key="1">
    <citation type="submission" date="2018-06" db="EMBL/GenBank/DDBJ databases">
        <title>Genomic Encyclopedia of Type Strains, Phase IV (KMG-IV): sequencing the most valuable type-strain genomes for metagenomic binning, comparative biology and taxonomic classification.</title>
        <authorList>
            <person name="Goeker M."/>
        </authorList>
    </citation>
    <scope>NUCLEOTIDE SEQUENCE [LARGE SCALE GENOMIC DNA]</scope>
    <source>
        <strain evidence="7 8">DSM 45521</strain>
    </source>
</reference>
<evidence type="ECO:0000313" key="7">
    <source>
        <dbReference type="EMBL" id="PYE18077.1"/>
    </source>
</evidence>
<dbReference type="SUPFAM" id="SSF53448">
    <property type="entry name" value="Nucleotide-diphospho-sugar transferases"/>
    <property type="match status" value="1"/>
</dbReference>
<evidence type="ECO:0000259" key="5">
    <source>
        <dbReference type="Pfam" id="PF17994"/>
    </source>
</evidence>
<keyword evidence="8" id="KW-1185">Reference proteome</keyword>
<dbReference type="AlphaFoldDB" id="A0A318S354"/>
<dbReference type="EMBL" id="QJSP01000005">
    <property type="protein sequence ID" value="PYE18077.1"/>
    <property type="molecule type" value="Genomic_DNA"/>
</dbReference>
<dbReference type="RefSeq" id="WP_110469438.1">
    <property type="nucleotide sequence ID" value="NZ_QJSP01000005.1"/>
</dbReference>
<dbReference type="Gene3D" id="3.90.550.60">
    <property type="match status" value="1"/>
</dbReference>
<dbReference type="PANTHER" id="PTHR43179">
    <property type="entry name" value="RHAMNOSYLTRANSFERASE WBBL"/>
    <property type="match status" value="1"/>
</dbReference>
<comment type="similarity">
    <text evidence="2">Belongs to the glycosyltransferase 2 family.</text>
</comment>
<evidence type="ECO:0000256" key="4">
    <source>
        <dbReference type="ARBA" id="ARBA00022679"/>
    </source>
</evidence>
<dbReference type="InterPro" id="IPR045699">
    <property type="entry name" value="GlfT2_C"/>
</dbReference>
<dbReference type="Proteomes" id="UP000247591">
    <property type="component" value="Unassembled WGS sequence"/>
</dbReference>
<evidence type="ECO:0000259" key="6">
    <source>
        <dbReference type="Pfam" id="PF19320"/>
    </source>
</evidence>
<feature type="domain" description="Galactofuranosyltransferase-2 C-terminal" evidence="6">
    <location>
        <begin position="432"/>
        <end position="619"/>
    </location>
</feature>
<keyword evidence="3" id="KW-0328">Glycosyltransferase</keyword>
<evidence type="ECO:0000313" key="8">
    <source>
        <dbReference type="Proteomes" id="UP000247591"/>
    </source>
</evidence>
<evidence type="ECO:0000256" key="1">
    <source>
        <dbReference type="ARBA" id="ARBA00004776"/>
    </source>
</evidence>
<evidence type="ECO:0000256" key="2">
    <source>
        <dbReference type="ARBA" id="ARBA00006739"/>
    </source>
</evidence>
<organism evidence="7 8">
    <name type="scientific">Williamsia limnetica</name>
    <dbReference type="NCBI Taxonomy" id="882452"/>
    <lineage>
        <taxon>Bacteria</taxon>
        <taxon>Bacillati</taxon>
        <taxon>Actinomycetota</taxon>
        <taxon>Actinomycetes</taxon>
        <taxon>Mycobacteriales</taxon>
        <taxon>Nocardiaceae</taxon>
        <taxon>Williamsia</taxon>
    </lineage>
</organism>
<evidence type="ECO:0000256" key="3">
    <source>
        <dbReference type="ARBA" id="ARBA00022676"/>
    </source>
</evidence>
<dbReference type="GO" id="GO:0016757">
    <property type="term" value="F:glycosyltransferase activity"/>
    <property type="evidence" value="ECO:0007669"/>
    <property type="project" value="UniProtKB-KW"/>
</dbReference>
<proteinExistence type="inferred from homology"/>
<accession>A0A318S354</accession>
<comment type="caution">
    <text evidence="7">The sequence shown here is derived from an EMBL/GenBank/DDBJ whole genome shotgun (WGS) entry which is preliminary data.</text>
</comment>
<keyword evidence="4 7" id="KW-0808">Transferase</keyword>
<dbReference type="Pfam" id="PF13641">
    <property type="entry name" value="Glyco_tranf_2_3"/>
    <property type="match status" value="1"/>
</dbReference>
<dbReference type="InterPro" id="IPR029044">
    <property type="entry name" value="Nucleotide-diphossugar_trans"/>
</dbReference>